<keyword evidence="1" id="KW-0812">Transmembrane</keyword>
<keyword evidence="1" id="KW-1133">Transmembrane helix</keyword>
<gene>
    <name evidence="2" type="ORF">GpartN1_g7164.t1</name>
</gene>
<dbReference type="PANTHER" id="PTHR46656:SF3">
    <property type="entry name" value="PUTATIVE-RELATED"/>
    <property type="match status" value="1"/>
</dbReference>
<dbReference type="OrthoDB" id="2193793at2759"/>
<evidence type="ECO:0000313" key="2">
    <source>
        <dbReference type="EMBL" id="GJQ15373.1"/>
    </source>
</evidence>
<proteinExistence type="predicted"/>
<accession>A0A9C7Q2P1</accession>
<evidence type="ECO:0000313" key="3">
    <source>
        <dbReference type="Proteomes" id="UP001061958"/>
    </source>
</evidence>
<dbReference type="SUPFAM" id="SSF53756">
    <property type="entry name" value="UDP-Glycosyltransferase/glycogen phosphorylase"/>
    <property type="match status" value="1"/>
</dbReference>
<dbReference type="Pfam" id="PF13692">
    <property type="entry name" value="Glyco_trans_1_4"/>
    <property type="match status" value="1"/>
</dbReference>
<reference evidence="2" key="2">
    <citation type="submission" date="2022-01" db="EMBL/GenBank/DDBJ databases">
        <authorList>
            <person name="Hirooka S."/>
            <person name="Miyagishima S.Y."/>
        </authorList>
    </citation>
    <scope>NUCLEOTIDE SEQUENCE</scope>
    <source>
        <strain evidence="2">NBRC 102759</strain>
    </source>
</reference>
<keyword evidence="1" id="KW-0472">Membrane</keyword>
<evidence type="ECO:0008006" key="4">
    <source>
        <dbReference type="Google" id="ProtNLM"/>
    </source>
</evidence>
<protein>
    <recommendedName>
        <fullName evidence="4">Glycosyl transferase family 1 domain-containing protein</fullName>
    </recommendedName>
</protein>
<dbReference type="PANTHER" id="PTHR46656">
    <property type="entry name" value="PUTATIVE-RELATED"/>
    <property type="match status" value="1"/>
</dbReference>
<dbReference type="Proteomes" id="UP001061958">
    <property type="component" value="Unassembled WGS sequence"/>
</dbReference>
<evidence type="ECO:0000256" key="1">
    <source>
        <dbReference type="SAM" id="Phobius"/>
    </source>
</evidence>
<dbReference type="EMBL" id="BQMJ01000068">
    <property type="protein sequence ID" value="GJQ15373.1"/>
    <property type="molecule type" value="Genomic_DNA"/>
</dbReference>
<sequence>METSVFLHRLTRKCGNTKAVLICCSFLFTFLIFSSWEPREAYSFERERQRLLLQRQQQQPSHLNDNASSREKLNMSLLWLSQFKSATGFSTEAFAFLEGLQERVTDIDIYQFDGEIHDDYVRNLNPESKQLIKRHWMDDQGQNSGSKKQSPKIYDVIVFHSVAHAWQPHLYKNGLYRVGRTMFETDGIPKMWQSHLNYVDEIWIPSQFNFETFSRSGVDPSRLHIVPQAITQYAYDSPNVLPLKLAPPVRENDFVFLSVFKWEPRKGIDILLDAYFREFEASDPVCLVILTRKGNSNSSVFTQKISRYVDSLGVPLYNRARFLVLEPSLPTGLMPNLYRRANAFVLPSRGEGWGRPLMEAMLMHVPVIATNWSGTTEFLRDDTGYPISVERLEDCLSGELEGADQQMFSGQRWARPSASHLRKLFRYVMDHPKETMKKAKYARELILTKYNPYVVADIVVEQLKRILIRLEMEGKRTSV</sequence>
<keyword evidence="3" id="KW-1185">Reference proteome</keyword>
<feature type="transmembrane region" description="Helical" evidence="1">
    <location>
        <begin position="19"/>
        <end position="36"/>
    </location>
</feature>
<organism evidence="2 3">
    <name type="scientific">Galdieria partita</name>
    <dbReference type="NCBI Taxonomy" id="83374"/>
    <lineage>
        <taxon>Eukaryota</taxon>
        <taxon>Rhodophyta</taxon>
        <taxon>Bangiophyceae</taxon>
        <taxon>Galdieriales</taxon>
        <taxon>Galdieriaceae</taxon>
        <taxon>Galdieria</taxon>
    </lineage>
</organism>
<comment type="caution">
    <text evidence="2">The sequence shown here is derived from an EMBL/GenBank/DDBJ whole genome shotgun (WGS) entry which is preliminary data.</text>
</comment>
<name>A0A9C7Q2P1_9RHOD</name>
<dbReference type="AlphaFoldDB" id="A0A9C7Q2P1"/>
<reference evidence="2" key="1">
    <citation type="journal article" date="2022" name="Proc. Natl. Acad. Sci. U.S.A.">
        <title>Life cycle and functional genomics of the unicellular red alga Galdieria for elucidating algal and plant evolution and industrial use.</title>
        <authorList>
            <person name="Hirooka S."/>
            <person name="Itabashi T."/>
            <person name="Ichinose T.M."/>
            <person name="Onuma R."/>
            <person name="Fujiwara T."/>
            <person name="Yamashita S."/>
            <person name="Jong L.W."/>
            <person name="Tomita R."/>
            <person name="Iwane A.H."/>
            <person name="Miyagishima S.Y."/>
        </authorList>
    </citation>
    <scope>NUCLEOTIDE SEQUENCE</scope>
    <source>
        <strain evidence="2">NBRC 102759</strain>
    </source>
</reference>
<dbReference type="Gene3D" id="3.40.50.2000">
    <property type="entry name" value="Glycogen Phosphorylase B"/>
    <property type="match status" value="1"/>
</dbReference>